<feature type="region of interest" description="Disordered" evidence="1">
    <location>
        <begin position="37"/>
        <end position="64"/>
    </location>
</feature>
<accession>A0A5S4YTS1</accession>
<evidence type="ECO:0000256" key="1">
    <source>
        <dbReference type="SAM" id="MobiDB-lite"/>
    </source>
</evidence>
<dbReference type="Proteomes" id="UP000324797">
    <property type="component" value="Unassembled WGS sequence"/>
</dbReference>
<protein>
    <submittedName>
        <fullName evidence="2">Uncharacterized protein</fullName>
    </submittedName>
</protein>
<feature type="compositionally biased region" description="Polar residues" evidence="1">
    <location>
        <begin position="48"/>
        <end position="64"/>
    </location>
</feature>
<sequence>MDNIIRYVPKSELERERLIREARAIYDSIFPPVAEVIGPVDDGPGRESQASGHTPSPKSAVNND</sequence>
<name>A0A5S4YTS1_9BRAD</name>
<comment type="caution">
    <text evidence="2">The sequence shown here is derived from an EMBL/GenBank/DDBJ whole genome shotgun (WGS) entry which is preliminary data.</text>
</comment>
<keyword evidence="3" id="KW-1185">Reference proteome</keyword>
<organism evidence="2 3">
    <name type="scientific">Bradyrhizobium hipponense</name>
    <dbReference type="NCBI Taxonomy" id="2605638"/>
    <lineage>
        <taxon>Bacteria</taxon>
        <taxon>Pseudomonadati</taxon>
        <taxon>Pseudomonadota</taxon>
        <taxon>Alphaproteobacteria</taxon>
        <taxon>Hyphomicrobiales</taxon>
        <taxon>Nitrobacteraceae</taxon>
        <taxon>Bradyrhizobium</taxon>
    </lineage>
</organism>
<evidence type="ECO:0000313" key="3">
    <source>
        <dbReference type="Proteomes" id="UP000324797"/>
    </source>
</evidence>
<gene>
    <name evidence="2" type="ORF">FXV83_03080</name>
</gene>
<evidence type="ECO:0000313" key="2">
    <source>
        <dbReference type="EMBL" id="TYO67776.1"/>
    </source>
</evidence>
<dbReference type="RefSeq" id="WP_148737661.1">
    <property type="nucleotide sequence ID" value="NZ_VSTH01000014.1"/>
</dbReference>
<dbReference type="EMBL" id="VSTH01000014">
    <property type="protein sequence ID" value="TYO67776.1"/>
    <property type="molecule type" value="Genomic_DNA"/>
</dbReference>
<reference evidence="2 3" key="1">
    <citation type="submission" date="2019-08" db="EMBL/GenBank/DDBJ databases">
        <title>Bradyrhizobium hipponensis sp. nov., a rhizobium isolated from a Lupinus angustifolius root nodule in Tunisia.</title>
        <authorList>
            <person name="Off K."/>
            <person name="Rejili M."/>
            <person name="Mars M."/>
            <person name="Brachmann A."/>
            <person name="Marin M."/>
        </authorList>
    </citation>
    <scope>NUCLEOTIDE SEQUENCE [LARGE SCALE GENOMIC DNA]</scope>
    <source>
        <strain evidence="3">aSej3</strain>
    </source>
</reference>
<dbReference type="AlphaFoldDB" id="A0A5S4YTS1"/>
<proteinExistence type="predicted"/>